<evidence type="ECO:0000256" key="1">
    <source>
        <dbReference type="ARBA" id="ARBA00006576"/>
    </source>
</evidence>
<dbReference type="AlphaFoldDB" id="I0YQH4"/>
<dbReference type="RefSeq" id="XP_005645187.1">
    <property type="nucleotide sequence ID" value="XM_005645130.1"/>
</dbReference>
<evidence type="ECO:0000256" key="4">
    <source>
        <dbReference type="ARBA" id="ARBA00022801"/>
    </source>
</evidence>
<dbReference type="PROSITE" id="PS51747">
    <property type="entry name" value="CYT_DCMP_DEAMINASES_2"/>
    <property type="match status" value="2"/>
</dbReference>
<evidence type="ECO:0000256" key="7">
    <source>
        <dbReference type="PIRSR" id="PIRSR006334-2"/>
    </source>
</evidence>
<accession>I0YQH4</accession>
<feature type="binding site" evidence="8">
    <location>
        <position position="98"/>
    </location>
    <ligand>
        <name>Zn(2+)</name>
        <dbReference type="ChEBI" id="CHEBI:29105"/>
        <note>catalytic</note>
    </ligand>
</feature>
<feature type="domain" description="CMP/dCMP-type deaminase" evidence="9">
    <location>
        <begin position="151"/>
        <end position="267"/>
    </location>
</feature>
<feature type="active site" description="Proton donor" evidence="6">
    <location>
        <position position="73"/>
    </location>
</feature>
<feature type="binding site" evidence="7">
    <location>
        <begin position="58"/>
        <end position="60"/>
    </location>
    <ligand>
        <name>substrate</name>
    </ligand>
</feature>
<feature type="binding site" evidence="8">
    <location>
        <position position="71"/>
    </location>
    <ligand>
        <name>Zn(2+)</name>
        <dbReference type="ChEBI" id="CHEBI:29105"/>
        <note>catalytic</note>
    </ligand>
</feature>
<evidence type="ECO:0000259" key="9">
    <source>
        <dbReference type="PROSITE" id="PS51747"/>
    </source>
</evidence>
<dbReference type="Pfam" id="PF08211">
    <property type="entry name" value="dCMP_cyt_deam_2"/>
    <property type="match status" value="1"/>
</dbReference>
<evidence type="ECO:0000313" key="10">
    <source>
        <dbReference type="EMBL" id="EIE20643.1"/>
    </source>
</evidence>
<reference evidence="10 11" key="1">
    <citation type="journal article" date="2012" name="Genome Biol.">
        <title>The genome of the polar eukaryotic microalga coccomyxa subellipsoidea reveals traits of cold adaptation.</title>
        <authorList>
            <person name="Blanc G."/>
            <person name="Agarkova I."/>
            <person name="Grimwood J."/>
            <person name="Kuo A."/>
            <person name="Brueggeman A."/>
            <person name="Dunigan D."/>
            <person name="Gurnon J."/>
            <person name="Ladunga I."/>
            <person name="Lindquist E."/>
            <person name="Lucas S."/>
            <person name="Pangilinan J."/>
            <person name="Proschold T."/>
            <person name="Salamov A."/>
            <person name="Schmutz J."/>
            <person name="Weeks D."/>
            <person name="Yamada T."/>
            <person name="Claverie J.M."/>
            <person name="Grigoriev I."/>
            <person name="Van Etten J."/>
            <person name="Lomsadze A."/>
            <person name="Borodovsky M."/>
        </authorList>
    </citation>
    <scope>NUCLEOTIDE SEQUENCE [LARGE SCALE GENOMIC DNA]</scope>
    <source>
        <strain evidence="10 11">C-169</strain>
    </source>
</reference>
<dbReference type="KEGG" id="csl:COCSUDRAFT_37578"/>
<dbReference type="InterPro" id="IPR016193">
    <property type="entry name" value="Cytidine_deaminase-like"/>
</dbReference>
<comment type="subunit">
    <text evidence="2">Homodimer.</text>
</comment>
<dbReference type="STRING" id="574566.I0YQH4"/>
<dbReference type="GO" id="GO:0008270">
    <property type="term" value="F:zinc ion binding"/>
    <property type="evidence" value="ECO:0007669"/>
    <property type="project" value="InterPro"/>
</dbReference>
<dbReference type="GO" id="GO:0004126">
    <property type="term" value="F:cytidine deaminase activity"/>
    <property type="evidence" value="ECO:0007669"/>
    <property type="project" value="InterPro"/>
</dbReference>
<keyword evidence="3 8" id="KW-0479">Metal-binding</keyword>
<feature type="domain" description="CMP/dCMP-type deaminase" evidence="9">
    <location>
        <begin position="17"/>
        <end position="136"/>
    </location>
</feature>
<dbReference type="GO" id="GO:0072527">
    <property type="term" value="P:pyrimidine-containing compound metabolic process"/>
    <property type="evidence" value="ECO:0007669"/>
    <property type="project" value="UniProtKB-ARBA"/>
</dbReference>
<name>I0YQH4_COCSC</name>
<protein>
    <submittedName>
        <fullName evidence="10">Cytidine deaminase-like protein</fullName>
    </submittedName>
</protein>
<proteinExistence type="inferred from homology"/>
<dbReference type="EMBL" id="AGSI01000014">
    <property type="protein sequence ID" value="EIE20643.1"/>
    <property type="molecule type" value="Genomic_DNA"/>
</dbReference>
<dbReference type="GO" id="GO:0042802">
    <property type="term" value="F:identical protein binding"/>
    <property type="evidence" value="ECO:0007669"/>
    <property type="project" value="UniProtKB-ARBA"/>
</dbReference>
<keyword evidence="4" id="KW-0378">Hydrolase</keyword>
<evidence type="ECO:0000256" key="6">
    <source>
        <dbReference type="PIRSR" id="PIRSR006334-1"/>
    </source>
</evidence>
<evidence type="ECO:0000256" key="3">
    <source>
        <dbReference type="ARBA" id="ARBA00022723"/>
    </source>
</evidence>
<dbReference type="InterPro" id="IPR050202">
    <property type="entry name" value="Cyt/Deoxycyt_deaminase"/>
</dbReference>
<feature type="binding site" evidence="8">
    <location>
        <position position="101"/>
    </location>
    <ligand>
        <name>Zn(2+)</name>
        <dbReference type="ChEBI" id="CHEBI:29105"/>
        <note>catalytic</note>
    </ligand>
</feature>
<gene>
    <name evidence="10" type="ORF">COCSUDRAFT_37578</name>
</gene>
<dbReference type="InterPro" id="IPR002125">
    <property type="entry name" value="CMP_dCMP_dom"/>
</dbReference>
<dbReference type="PANTHER" id="PTHR11644:SF2">
    <property type="entry name" value="CYTIDINE DEAMINASE"/>
    <property type="match status" value="1"/>
</dbReference>
<comment type="similarity">
    <text evidence="1">Belongs to the cytidine and deoxycytidylate deaminase family.</text>
</comment>
<keyword evidence="11" id="KW-1185">Reference proteome</keyword>
<comment type="caution">
    <text evidence="10">The sequence shown here is derived from an EMBL/GenBank/DDBJ whole genome shotgun (WGS) entry which is preliminary data.</text>
</comment>
<sequence length="267" mass="28189">MLEPDQAAELQAKHSVTLHELMQLLVAPAALLARPPTSAFPVGAIGLGVSGRIYVGVNLEFPNLPLQHSVHAEQFLVANAAACGERGLTRITVNAAPCGHCRQFLAETVTAESMDIVYKGNCYRLDDILVDKFCPSDLIEPGTAPLLLEQQHNAEAAEAAVKAAMESYAPYTRCPAGLALVTNSGRIYGGGVIESCAYNPTLNPLQSAYIAFAAAGEASFFQVCAAVLVELPEAAVSHEVSTRIALQCIAPGAEMVTLPLKLLPQQP</sequence>
<dbReference type="GO" id="GO:0055086">
    <property type="term" value="P:nucleobase-containing small molecule metabolic process"/>
    <property type="evidence" value="ECO:0007669"/>
    <property type="project" value="UniProtKB-ARBA"/>
</dbReference>
<dbReference type="Proteomes" id="UP000007264">
    <property type="component" value="Unassembled WGS sequence"/>
</dbReference>
<keyword evidence="5 8" id="KW-0862">Zinc</keyword>
<dbReference type="PANTHER" id="PTHR11644">
    <property type="entry name" value="CYTIDINE DEAMINASE"/>
    <property type="match status" value="1"/>
</dbReference>
<dbReference type="InterPro" id="IPR016192">
    <property type="entry name" value="APOBEC/CMP_deaminase_Zn-bd"/>
</dbReference>
<evidence type="ECO:0000256" key="5">
    <source>
        <dbReference type="ARBA" id="ARBA00022833"/>
    </source>
</evidence>
<dbReference type="GeneID" id="17038622"/>
<dbReference type="PROSITE" id="PS00903">
    <property type="entry name" value="CYT_DCMP_DEAMINASES_1"/>
    <property type="match status" value="1"/>
</dbReference>
<dbReference type="Gene3D" id="3.40.140.10">
    <property type="entry name" value="Cytidine Deaminase, domain 2"/>
    <property type="match status" value="2"/>
</dbReference>
<evidence type="ECO:0000256" key="2">
    <source>
        <dbReference type="ARBA" id="ARBA00011738"/>
    </source>
</evidence>
<dbReference type="PIRSF" id="PIRSF006334">
    <property type="entry name" value="Cdd_plus_pseudo"/>
    <property type="match status" value="1"/>
</dbReference>
<dbReference type="InterPro" id="IPR013171">
    <property type="entry name" value="Cyd/dCyd_deaminase_Zn-bd"/>
</dbReference>
<dbReference type="CDD" id="cd01283">
    <property type="entry name" value="cytidine_deaminase"/>
    <property type="match status" value="2"/>
</dbReference>
<evidence type="ECO:0000256" key="8">
    <source>
        <dbReference type="PIRSR" id="PIRSR006334-3"/>
    </source>
</evidence>
<dbReference type="Pfam" id="PF00383">
    <property type="entry name" value="dCMP_cyt_deam_1"/>
    <property type="match status" value="1"/>
</dbReference>
<dbReference type="SUPFAM" id="SSF53927">
    <property type="entry name" value="Cytidine deaminase-like"/>
    <property type="match status" value="2"/>
</dbReference>
<dbReference type="NCBIfam" id="NF006537">
    <property type="entry name" value="PRK09027.1"/>
    <property type="match status" value="1"/>
</dbReference>
<dbReference type="GO" id="GO:0005829">
    <property type="term" value="C:cytosol"/>
    <property type="evidence" value="ECO:0007669"/>
    <property type="project" value="TreeGrafter"/>
</dbReference>
<comment type="cofactor">
    <cofactor evidence="8">
        <name>Zn(2+)</name>
        <dbReference type="ChEBI" id="CHEBI:29105"/>
    </cofactor>
    <text evidence="8">Binds 1 zinc ion.</text>
</comment>
<dbReference type="eggNOG" id="KOG0833">
    <property type="taxonomic scope" value="Eukaryota"/>
</dbReference>
<organism evidence="10 11">
    <name type="scientific">Coccomyxa subellipsoidea (strain C-169)</name>
    <name type="common">Green microalga</name>
    <dbReference type="NCBI Taxonomy" id="574566"/>
    <lineage>
        <taxon>Eukaryota</taxon>
        <taxon>Viridiplantae</taxon>
        <taxon>Chlorophyta</taxon>
        <taxon>core chlorophytes</taxon>
        <taxon>Trebouxiophyceae</taxon>
        <taxon>Trebouxiophyceae incertae sedis</taxon>
        <taxon>Coccomyxaceae</taxon>
        <taxon>Coccomyxa</taxon>
        <taxon>Coccomyxa subellipsoidea</taxon>
    </lineage>
</organism>
<evidence type="ECO:0000313" key="11">
    <source>
        <dbReference type="Proteomes" id="UP000007264"/>
    </source>
</evidence>
<dbReference type="OrthoDB" id="414540at2759"/>